<evidence type="ECO:0000313" key="3">
    <source>
        <dbReference type="EMBL" id="KCV68432.1"/>
    </source>
</evidence>
<feature type="compositionally biased region" description="Low complexity" evidence="2">
    <location>
        <begin position="269"/>
        <end position="291"/>
    </location>
</feature>
<dbReference type="Proteomes" id="UP000030693">
    <property type="component" value="Unassembled WGS sequence"/>
</dbReference>
<proteinExistence type="predicted"/>
<feature type="compositionally biased region" description="Acidic residues" evidence="2">
    <location>
        <begin position="334"/>
        <end position="344"/>
    </location>
</feature>
<evidence type="ECO:0000313" key="4">
    <source>
        <dbReference type="Proteomes" id="UP000030693"/>
    </source>
</evidence>
<evidence type="ECO:0000256" key="2">
    <source>
        <dbReference type="SAM" id="MobiDB-lite"/>
    </source>
</evidence>
<feature type="coiled-coil region" evidence="1">
    <location>
        <begin position="12"/>
        <end position="39"/>
    </location>
</feature>
<dbReference type="GeneID" id="20529451"/>
<reference evidence="3" key="1">
    <citation type="submission" date="2013-04" db="EMBL/GenBank/DDBJ databases">
        <title>The Genome Sequence of Fonticula alba ATCC 38817.</title>
        <authorList>
            <consortium name="The Broad Institute Genomics Platform"/>
            <person name="Russ C."/>
            <person name="Cuomo C."/>
            <person name="Burger G."/>
            <person name="Gray M.W."/>
            <person name="Holland P.W.H."/>
            <person name="King N."/>
            <person name="Lang F.B.F."/>
            <person name="Roger A.J."/>
            <person name="Ruiz-Trillo I."/>
            <person name="Brown M."/>
            <person name="Walker B."/>
            <person name="Young S."/>
            <person name="Zeng Q."/>
            <person name="Gargeya S."/>
            <person name="Fitzgerald M."/>
            <person name="Haas B."/>
            <person name="Abouelleil A."/>
            <person name="Allen A.W."/>
            <person name="Alvarado L."/>
            <person name="Arachchi H.M."/>
            <person name="Berlin A.M."/>
            <person name="Chapman S.B."/>
            <person name="Gainer-Dewar J."/>
            <person name="Goldberg J."/>
            <person name="Griggs A."/>
            <person name="Gujja S."/>
            <person name="Hansen M."/>
            <person name="Howarth C."/>
            <person name="Imamovic A."/>
            <person name="Ireland A."/>
            <person name="Larimer J."/>
            <person name="McCowan C."/>
            <person name="Murphy C."/>
            <person name="Pearson M."/>
            <person name="Poon T.W."/>
            <person name="Priest M."/>
            <person name="Roberts A."/>
            <person name="Saif S."/>
            <person name="Shea T."/>
            <person name="Sisk P."/>
            <person name="Sykes S."/>
            <person name="Wortman J."/>
            <person name="Nusbaum C."/>
            <person name="Birren B."/>
        </authorList>
    </citation>
    <scope>NUCLEOTIDE SEQUENCE [LARGE SCALE GENOMIC DNA]</scope>
    <source>
        <strain evidence="3">ATCC 38817</strain>
    </source>
</reference>
<feature type="compositionally biased region" description="Low complexity" evidence="2">
    <location>
        <begin position="300"/>
        <end position="314"/>
    </location>
</feature>
<evidence type="ECO:0000256" key="1">
    <source>
        <dbReference type="SAM" id="Coils"/>
    </source>
</evidence>
<feature type="compositionally biased region" description="Low complexity" evidence="2">
    <location>
        <begin position="200"/>
        <end position="212"/>
    </location>
</feature>
<sequence length="356" mass="36034">MSSSSSSSYQVNTQANAQLQQLITHCDRLRQNIRRLVEAADPKTLGIVPEDLNRHGKAAAVAATIASGVDHVGIENACSKAHISVSNIILSIQVLLDLVYKLKRATLSHSFNDEGAVASLIHRRRVASDTSVTLQRQLSSISDSVRFLSSRMHELHMLAADVCDPGPAVPDARLEAISRLLHLRPGEERPGPHPSPAPPSTCITSTATATASPEDEPVDLTGDGSPAGPASLGTLAGGSLATTPLAMSEGEPEEPGTGPEPAGSRDALAPTSAPASAPASGPVSPSGGASPVQGNPPPVGGETPTPGAGASSSPAAPPSGPPASDVPMGVAPGDGDDSEFEDAGPGDAAPMTIEYE</sequence>
<keyword evidence="4" id="KW-1185">Reference proteome</keyword>
<accession>A0A058Z4J8</accession>
<dbReference type="RefSeq" id="XP_009496864.1">
    <property type="nucleotide sequence ID" value="XM_009498589.1"/>
</dbReference>
<gene>
    <name evidence="3" type="ORF">H696_04726</name>
</gene>
<protein>
    <submittedName>
        <fullName evidence="3">Uncharacterized protein</fullName>
    </submittedName>
</protein>
<organism evidence="3">
    <name type="scientific">Fonticula alba</name>
    <name type="common">Slime mold</name>
    <dbReference type="NCBI Taxonomy" id="691883"/>
    <lineage>
        <taxon>Eukaryota</taxon>
        <taxon>Rotosphaerida</taxon>
        <taxon>Fonticulaceae</taxon>
        <taxon>Fonticula</taxon>
    </lineage>
</organism>
<dbReference type="EMBL" id="KB932208">
    <property type="protein sequence ID" value="KCV68432.1"/>
    <property type="molecule type" value="Genomic_DNA"/>
</dbReference>
<dbReference type="AlphaFoldDB" id="A0A058Z4J8"/>
<feature type="region of interest" description="Disordered" evidence="2">
    <location>
        <begin position="184"/>
        <end position="356"/>
    </location>
</feature>
<keyword evidence="1" id="KW-0175">Coiled coil</keyword>
<name>A0A058Z4J8_FONAL</name>